<accession>A0A2U3TGX6</accession>
<dbReference type="PANTHER" id="PTHR46797:SF1">
    <property type="entry name" value="METHYLPHOSPHONATE SYNTHASE"/>
    <property type="match status" value="1"/>
</dbReference>
<dbReference type="GO" id="GO:0003677">
    <property type="term" value="F:DNA binding"/>
    <property type="evidence" value="ECO:0007669"/>
    <property type="project" value="UniProtKB-KW"/>
</dbReference>
<evidence type="ECO:0000313" key="4">
    <source>
        <dbReference type="EMBL" id="AVY92646.1"/>
    </source>
</evidence>
<evidence type="ECO:0000256" key="2">
    <source>
        <dbReference type="SAM" id="MobiDB-lite"/>
    </source>
</evidence>
<protein>
    <submittedName>
        <fullName evidence="4">Transcriptional regulator</fullName>
    </submittedName>
</protein>
<dbReference type="PROSITE" id="PS50943">
    <property type="entry name" value="HTH_CROC1"/>
    <property type="match status" value="1"/>
</dbReference>
<dbReference type="KEGG" id="maer:DAI18_00240"/>
<evidence type="ECO:0000259" key="3">
    <source>
        <dbReference type="PROSITE" id="PS50943"/>
    </source>
</evidence>
<evidence type="ECO:0000313" key="5">
    <source>
        <dbReference type="Proteomes" id="UP000244173"/>
    </source>
</evidence>
<dbReference type="InterPro" id="IPR010982">
    <property type="entry name" value="Lambda_DNA-bd_dom_sf"/>
</dbReference>
<feature type="compositionally biased region" description="Basic residues" evidence="2">
    <location>
        <begin position="1"/>
        <end position="10"/>
    </location>
</feature>
<keyword evidence="5" id="KW-1185">Reference proteome</keyword>
<keyword evidence="1" id="KW-0238">DNA-binding</keyword>
<dbReference type="SUPFAM" id="SSF47413">
    <property type="entry name" value="lambda repressor-like DNA-binding domains"/>
    <property type="match status" value="1"/>
</dbReference>
<dbReference type="PANTHER" id="PTHR46797">
    <property type="entry name" value="HTH-TYPE TRANSCRIPTIONAL REGULATOR"/>
    <property type="match status" value="1"/>
</dbReference>
<feature type="domain" description="HTH cro/C1-type" evidence="3">
    <location>
        <begin position="29"/>
        <end position="83"/>
    </location>
</feature>
<gene>
    <name evidence="4" type="ORF">DAI18_00240</name>
</gene>
<feature type="region of interest" description="Disordered" evidence="2">
    <location>
        <begin position="1"/>
        <end position="21"/>
    </location>
</feature>
<dbReference type="GO" id="GO:0003700">
    <property type="term" value="F:DNA-binding transcription factor activity"/>
    <property type="evidence" value="ECO:0007669"/>
    <property type="project" value="TreeGrafter"/>
</dbReference>
<reference evidence="4 5" key="1">
    <citation type="submission" date="2018-04" db="EMBL/GenBank/DDBJ databases">
        <title>Denitrifier Microvirgula.</title>
        <authorList>
            <person name="Anderson E."/>
            <person name="Jang J."/>
            <person name="Ishii S."/>
        </authorList>
    </citation>
    <scope>NUCLEOTIDE SEQUENCE [LARGE SCALE GENOMIC DNA]</scope>
    <source>
        <strain evidence="4 5">BE2.4</strain>
    </source>
</reference>
<dbReference type="InterPro" id="IPR050807">
    <property type="entry name" value="TransReg_Diox_bact_type"/>
</dbReference>
<dbReference type="AlphaFoldDB" id="A0A2U3TGX6"/>
<evidence type="ECO:0000256" key="1">
    <source>
        <dbReference type="ARBA" id="ARBA00023125"/>
    </source>
</evidence>
<dbReference type="RefSeq" id="WP_107888504.1">
    <property type="nucleotide sequence ID" value="NZ_CP028519.1"/>
</dbReference>
<dbReference type="OrthoDB" id="8527856at2"/>
<dbReference type="Pfam" id="PF01381">
    <property type="entry name" value="HTH_3"/>
    <property type="match status" value="1"/>
</dbReference>
<dbReference type="Gene3D" id="1.10.260.40">
    <property type="entry name" value="lambda repressor-like DNA-binding domains"/>
    <property type="match status" value="1"/>
</dbReference>
<proteinExistence type="predicted"/>
<sequence length="97" mass="10766">MKKLMTRHGRPPGTTTFETGPAQAFGNVVRKLRMEQGVAQEKLAQLAGIERSHMGKIERGKHMPSLILILRIARALDCSSADLLTAMERLMPVMDSH</sequence>
<dbReference type="EMBL" id="CP028519">
    <property type="protein sequence ID" value="AVY92646.1"/>
    <property type="molecule type" value="Genomic_DNA"/>
</dbReference>
<dbReference type="Proteomes" id="UP000244173">
    <property type="component" value="Chromosome"/>
</dbReference>
<dbReference type="CDD" id="cd00093">
    <property type="entry name" value="HTH_XRE"/>
    <property type="match status" value="1"/>
</dbReference>
<dbReference type="STRING" id="1122240.GCA_000620105_02869"/>
<dbReference type="SMART" id="SM00530">
    <property type="entry name" value="HTH_XRE"/>
    <property type="match status" value="1"/>
</dbReference>
<dbReference type="InterPro" id="IPR001387">
    <property type="entry name" value="Cro/C1-type_HTH"/>
</dbReference>
<organism evidence="4 5">
    <name type="scientific">Microvirgula aerodenitrificans</name>
    <dbReference type="NCBI Taxonomy" id="57480"/>
    <lineage>
        <taxon>Bacteria</taxon>
        <taxon>Pseudomonadati</taxon>
        <taxon>Pseudomonadota</taxon>
        <taxon>Betaproteobacteria</taxon>
        <taxon>Neisseriales</taxon>
        <taxon>Aquaspirillaceae</taxon>
        <taxon>Microvirgula</taxon>
    </lineage>
</organism>
<dbReference type="GO" id="GO:0005829">
    <property type="term" value="C:cytosol"/>
    <property type="evidence" value="ECO:0007669"/>
    <property type="project" value="TreeGrafter"/>
</dbReference>
<name>A0A2U3TGX6_9NEIS</name>